<dbReference type="GO" id="GO:0008270">
    <property type="term" value="F:zinc ion binding"/>
    <property type="evidence" value="ECO:0007669"/>
    <property type="project" value="UniProtKB-KW"/>
</dbReference>
<feature type="domain" description="THAP-type" evidence="6">
    <location>
        <begin position="64"/>
        <end position="153"/>
    </location>
</feature>
<dbReference type="SMART" id="SM00692">
    <property type="entry name" value="DM3"/>
    <property type="match status" value="1"/>
</dbReference>
<dbReference type="AlphaFoldDB" id="A0A1D1VY53"/>
<keyword evidence="4 5" id="KW-0238">DNA-binding</keyword>
<comment type="caution">
    <text evidence="7">The sequence shown here is derived from an EMBL/GenBank/DDBJ whole genome shotgun (WGS) entry which is preliminary data.</text>
</comment>
<dbReference type="Gene3D" id="6.20.210.20">
    <property type="entry name" value="THAP domain"/>
    <property type="match status" value="1"/>
</dbReference>
<dbReference type="Pfam" id="PF05485">
    <property type="entry name" value="THAP"/>
    <property type="match status" value="1"/>
</dbReference>
<dbReference type="InterPro" id="IPR038441">
    <property type="entry name" value="THAP_Znf_sf"/>
</dbReference>
<dbReference type="PROSITE" id="PS50950">
    <property type="entry name" value="ZF_THAP"/>
    <property type="match status" value="1"/>
</dbReference>
<evidence type="ECO:0000256" key="2">
    <source>
        <dbReference type="ARBA" id="ARBA00022771"/>
    </source>
</evidence>
<dbReference type="GO" id="GO:0043565">
    <property type="term" value="F:sequence-specific DNA binding"/>
    <property type="evidence" value="ECO:0007669"/>
    <property type="project" value="InterPro"/>
</dbReference>
<evidence type="ECO:0000256" key="3">
    <source>
        <dbReference type="ARBA" id="ARBA00022833"/>
    </source>
</evidence>
<proteinExistence type="predicted"/>
<gene>
    <name evidence="7" type="primary">RvY_15421-1</name>
    <name evidence="7" type="synonym">RvY_15421.1</name>
    <name evidence="7" type="ORF">RvY_15421</name>
</gene>
<keyword evidence="2 5" id="KW-0863">Zinc-finger</keyword>
<name>A0A1D1VY53_RAMVA</name>
<reference evidence="7 8" key="1">
    <citation type="journal article" date="2016" name="Nat. Commun.">
        <title>Extremotolerant tardigrade genome and improved radiotolerance of human cultured cells by tardigrade-unique protein.</title>
        <authorList>
            <person name="Hashimoto T."/>
            <person name="Horikawa D.D."/>
            <person name="Saito Y."/>
            <person name="Kuwahara H."/>
            <person name="Kozuka-Hata H."/>
            <person name="Shin-I T."/>
            <person name="Minakuchi Y."/>
            <person name="Ohishi K."/>
            <person name="Motoyama A."/>
            <person name="Aizu T."/>
            <person name="Enomoto A."/>
            <person name="Kondo K."/>
            <person name="Tanaka S."/>
            <person name="Hara Y."/>
            <person name="Koshikawa S."/>
            <person name="Sagara H."/>
            <person name="Miura T."/>
            <person name="Yokobori S."/>
            <person name="Miyagawa K."/>
            <person name="Suzuki Y."/>
            <person name="Kubo T."/>
            <person name="Oyama M."/>
            <person name="Kohara Y."/>
            <person name="Fujiyama A."/>
            <person name="Arakawa K."/>
            <person name="Katayama T."/>
            <person name="Toyoda A."/>
            <person name="Kunieda T."/>
        </authorList>
    </citation>
    <scope>NUCLEOTIDE SEQUENCE [LARGE SCALE GENOMIC DNA]</scope>
    <source>
        <strain evidence="7 8">YOKOZUNA-1</strain>
    </source>
</reference>
<keyword evidence="1" id="KW-0479">Metal-binding</keyword>
<evidence type="ECO:0000256" key="5">
    <source>
        <dbReference type="PROSITE-ProRule" id="PRU00309"/>
    </source>
</evidence>
<dbReference type="Proteomes" id="UP000186922">
    <property type="component" value="Unassembled WGS sequence"/>
</dbReference>
<sequence length="414" mass="46715">MILASIMAERRGSAAQVTAARPLMSTLGESSTLPVASPASPEPASAPDIVVKIEQPKTRKRKRKPHGVDCAVAHCPHYFFRTGSEYVHFHKFPSNDHLRSIWVKLCQRKDMPNPKNARICSDHFKPEDYRELTKAGTPRERAHLKTESVPSQFYCLFKTVQANLPPEQLHYKKLKVTEGMEGSFENATCWVSDCGYGITPNVAVKRFVYFRAKGTPDYFAWLRALPREARSGTAIPETLQICEAHFLEKDMTRSLECSVDQQGKIVHTILPPVLSPGALPTEPFKPLDIFPPAGKIGEPAKATELFSSFQSFHKKVMGEFLKWKQPGPRTHDLITPLMQRWKLEVADSLPAVVFYQTEMIPRFRVVCTIEFQGTFQPRMTAGEKELPRGEAVCSWSELKSLLLKPNIIPSKFHS</sequence>
<accession>A0A1D1VY53</accession>
<dbReference type="EMBL" id="BDGG01000012">
    <property type="protein sequence ID" value="GAV05263.1"/>
    <property type="molecule type" value="Genomic_DNA"/>
</dbReference>
<evidence type="ECO:0000259" key="6">
    <source>
        <dbReference type="PROSITE" id="PS50950"/>
    </source>
</evidence>
<dbReference type="InterPro" id="IPR006612">
    <property type="entry name" value="THAP_Znf"/>
</dbReference>
<organism evidence="7 8">
    <name type="scientific">Ramazzottius varieornatus</name>
    <name type="common">Water bear</name>
    <name type="synonym">Tardigrade</name>
    <dbReference type="NCBI Taxonomy" id="947166"/>
    <lineage>
        <taxon>Eukaryota</taxon>
        <taxon>Metazoa</taxon>
        <taxon>Ecdysozoa</taxon>
        <taxon>Tardigrada</taxon>
        <taxon>Eutardigrada</taxon>
        <taxon>Parachela</taxon>
        <taxon>Hypsibioidea</taxon>
        <taxon>Ramazzottiidae</taxon>
        <taxon>Ramazzottius</taxon>
    </lineage>
</organism>
<keyword evidence="8" id="KW-1185">Reference proteome</keyword>
<dbReference type="SUPFAM" id="SSF57716">
    <property type="entry name" value="Glucocorticoid receptor-like (DNA-binding domain)"/>
    <property type="match status" value="1"/>
</dbReference>
<evidence type="ECO:0000313" key="8">
    <source>
        <dbReference type="Proteomes" id="UP000186922"/>
    </source>
</evidence>
<dbReference type="SMART" id="SM00980">
    <property type="entry name" value="THAP"/>
    <property type="match status" value="1"/>
</dbReference>
<dbReference type="PANTHER" id="PTHR46600:SF11">
    <property type="entry name" value="THAP DOMAIN-CONTAINING PROTEIN 10"/>
    <property type="match status" value="1"/>
</dbReference>
<evidence type="ECO:0000256" key="1">
    <source>
        <dbReference type="ARBA" id="ARBA00022723"/>
    </source>
</evidence>
<keyword evidence="3" id="KW-0862">Zinc</keyword>
<dbReference type="PANTHER" id="PTHR46600">
    <property type="entry name" value="THAP DOMAIN-CONTAINING"/>
    <property type="match status" value="1"/>
</dbReference>
<evidence type="ECO:0000256" key="4">
    <source>
        <dbReference type="ARBA" id="ARBA00023125"/>
    </source>
</evidence>
<dbReference type="InterPro" id="IPR026516">
    <property type="entry name" value="THAP1/10"/>
</dbReference>
<evidence type="ECO:0000313" key="7">
    <source>
        <dbReference type="EMBL" id="GAV05263.1"/>
    </source>
</evidence>
<dbReference type="OrthoDB" id="6611136at2759"/>
<protein>
    <recommendedName>
        <fullName evidence="6">THAP-type domain-containing protein</fullName>
    </recommendedName>
</protein>